<gene>
    <name evidence="7 9" type="primary">ybeY</name>
    <name evidence="9" type="ORF">ESZ00_04355</name>
</gene>
<comment type="subcellular location">
    <subcellularLocation>
        <location evidence="7">Cytoplasm</location>
    </subcellularLocation>
</comment>
<dbReference type="OrthoDB" id="9807740at2"/>
<dbReference type="InterPro" id="IPR020549">
    <property type="entry name" value="YbeY_CS"/>
</dbReference>
<dbReference type="AlphaFoldDB" id="A0A4Q1SID1"/>
<dbReference type="GO" id="GO:0008270">
    <property type="term" value="F:zinc ion binding"/>
    <property type="evidence" value="ECO:0007669"/>
    <property type="project" value="UniProtKB-UniRule"/>
</dbReference>
<keyword evidence="5 7" id="KW-0378">Hydrolase</keyword>
<accession>A0A4Q1SID1</accession>
<keyword evidence="7" id="KW-0963">Cytoplasm</keyword>
<dbReference type="PANTHER" id="PTHR46986">
    <property type="entry name" value="ENDORIBONUCLEASE YBEY, CHLOROPLASTIC"/>
    <property type="match status" value="1"/>
</dbReference>
<comment type="similarity">
    <text evidence="1 7">Belongs to the endoribonuclease YbeY family.</text>
</comment>
<reference evidence="9 10" key="1">
    <citation type="journal article" date="2016" name="Int. J. Syst. Evol. Microbiol.">
        <title>Acidipila dinghuensis sp. nov., an acidobacterium isolated from forest soil.</title>
        <authorList>
            <person name="Jiang Y.W."/>
            <person name="Wang J."/>
            <person name="Chen M.H."/>
            <person name="Lv Y.Y."/>
            <person name="Qiu L.H."/>
        </authorList>
    </citation>
    <scope>NUCLEOTIDE SEQUENCE [LARGE SCALE GENOMIC DNA]</scope>
    <source>
        <strain evidence="9 10">DHOF10</strain>
    </source>
</reference>
<keyword evidence="4 7" id="KW-0255">Endonuclease</keyword>
<comment type="function">
    <text evidence="7">Single strand-specific metallo-endoribonuclease involved in late-stage 70S ribosome quality control and in maturation of the 3' terminus of the 16S rRNA.</text>
</comment>
<keyword evidence="3 7" id="KW-0479">Metal-binding</keyword>
<dbReference type="NCBIfam" id="TIGR00043">
    <property type="entry name" value="rRNA maturation RNase YbeY"/>
    <property type="match status" value="1"/>
</dbReference>
<dbReference type="HAMAP" id="MF_00009">
    <property type="entry name" value="Endoribonucl_YbeY"/>
    <property type="match status" value="1"/>
</dbReference>
<feature type="binding site" evidence="7">
    <location>
        <position position="121"/>
    </location>
    <ligand>
        <name>Zn(2+)</name>
        <dbReference type="ChEBI" id="CHEBI:29105"/>
        <note>catalytic</note>
    </ligand>
</feature>
<keyword evidence="2 7" id="KW-0540">Nuclease</keyword>
<proteinExistence type="inferred from homology"/>
<evidence type="ECO:0000256" key="8">
    <source>
        <dbReference type="SAM" id="MobiDB-lite"/>
    </source>
</evidence>
<evidence type="ECO:0000313" key="9">
    <source>
        <dbReference type="EMBL" id="RXS97155.1"/>
    </source>
</evidence>
<feature type="compositionally biased region" description="Basic residues" evidence="8">
    <location>
        <begin position="165"/>
        <end position="176"/>
    </location>
</feature>
<dbReference type="InterPro" id="IPR023091">
    <property type="entry name" value="MetalPrtase_cat_dom_sf_prd"/>
</dbReference>
<evidence type="ECO:0000313" key="10">
    <source>
        <dbReference type="Proteomes" id="UP000290253"/>
    </source>
</evidence>
<comment type="cofactor">
    <cofactor evidence="7">
        <name>Zn(2+)</name>
        <dbReference type="ChEBI" id="CHEBI:29105"/>
    </cofactor>
    <text evidence="7">Binds 1 zinc ion.</text>
</comment>
<evidence type="ECO:0000256" key="6">
    <source>
        <dbReference type="ARBA" id="ARBA00022833"/>
    </source>
</evidence>
<feature type="binding site" evidence="7">
    <location>
        <position position="111"/>
    </location>
    <ligand>
        <name>Zn(2+)</name>
        <dbReference type="ChEBI" id="CHEBI:29105"/>
        <note>catalytic</note>
    </ligand>
</feature>
<dbReference type="GO" id="GO:0004222">
    <property type="term" value="F:metalloendopeptidase activity"/>
    <property type="evidence" value="ECO:0007669"/>
    <property type="project" value="InterPro"/>
</dbReference>
<dbReference type="GO" id="GO:0004521">
    <property type="term" value="F:RNA endonuclease activity"/>
    <property type="evidence" value="ECO:0007669"/>
    <property type="project" value="UniProtKB-UniRule"/>
</dbReference>
<keyword evidence="7" id="KW-0698">rRNA processing</keyword>
<dbReference type="GO" id="GO:0005737">
    <property type="term" value="C:cytoplasm"/>
    <property type="evidence" value="ECO:0007669"/>
    <property type="project" value="UniProtKB-SubCell"/>
</dbReference>
<dbReference type="Proteomes" id="UP000290253">
    <property type="component" value="Unassembled WGS sequence"/>
</dbReference>
<sequence>MIDIDPEIEEKFGRTALKRARLTRFLAAAQAEARLKGEVSVLLTGDAEIRRLNRDYRKKDKATDVLSFPADEMGQAMGIAGDLAISVETAAREAESRGHALVIELEVLLLHGALHLAGYDHEVDDGEMARKEERLRKKLGLEAGLILRTLGKAKPAEKNTSPVKKSAKKAPAKKAVAKQVSAKKVATHKDSRSRAR</sequence>
<keyword evidence="7" id="KW-0690">Ribosome biogenesis</keyword>
<comment type="caution">
    <text evidence="9">The sequence shown here is derived from an EMBL/GenBank/DDBJ whole genome shotgun (WGS) entry which is preliminary data.</text>
</comment>
<evidence type="ECO:0000256" key="7">
    <source>
        <dbReference type="HAMAP-Rule" id="MF_00009"/>
    </source>
</evidence>
<dbReference type="EMBL" id="SDMK01000001">
    <property type="protein sequence ID" value="RXS97155.1"/>
    <property type="molecule type" value="Genomic_DNA"/>
</dbReference>
<evidence type="ECO:0000256" key="1">
    <source>
        <dbReference type="ARBA" id="ARBA00010875"/>
    </source>
</evidence>
<dbReference type="PANTHER" id="PTHR46986:SF1">
    <property type="entry name" value="ENDORIBONUCLEASE YBEY, CHLOROPLASTIC"/>
    <property type="match status" value="1"/>
</dbReference>
<organism evidence="9 10">
    <name type="scientific">Silvibacterium dinghuense</name>
    <dbReference type="NCBI Taxonomy" id="1560006"/>
    <lineage>
        <taxon>Bacteria</taxon>
        <taxon>Pseudomonadati</taxon>
        <taxon>Acidobacteriota</taxon>
        <taxon>Terriglobia</taxon>
        <taxon>Terriglobales</taxon>
        <taxon>Acidobacteriaceae</taxon>
        <taxon>Silvibacterium</taxon>
    </lineage>
</organism>
<dbReference type="GO" id="GO:0006364">
    <property type="term" value="P:rRNA processing"/>
    <property type="evidence" value="ECO:0007669"/>
    <property type="project" value="UniProtKB-UniRule"/>
</dbReference>
<feature type="region of interest" description="Disordered" evidence="8">
    <location>
        <begin position="151"/>
        <end position="196"/>
    </location>
</feature>
<keyword evidence="6 7" id="KW-0862">Zinc</keyword>
<feature type="binding site" evidence="7">
    <location>
        <position position="115"/>
    </location>
    <ligand>
        <name>Zn(2+)</name>
        <dbReference type="ChEBI" id="CHEBI:29105"/>
        <note>catalytic</note>
    </ligand>
</feature>
<dbReference type="RefSeq" id="WP_129206935.1">
    <property type="nucleotide sequence ID" value="NZ_BMGU01000001.1"/>
</dbReference>
<evidence type="ECO:0000256" key="3">
    <source>
        <dbReference type="ARBA" id="ARBA00022723"/>
    </source>
</evidence>
<keyword evidence="10" id="KW-1185">Reference proteome</keyword>
<evidence type="ECO:0000256" key="5">
    <source>
        <dbReference type="ARBA" id="ARBA00022801"/>
    </source>
</evidence>
<name>A0A4Q1SID1_9BACT</name>
<dbReference type="InterPro" id="IPR002036">
    <property type="entry name" value="YbeY"/>
</dbReference>
<feature type="compositionally biased region" description="Basic and acidic residues" evidence="8">
    <location>
        <begin position="187"/>
        <end position="196"/>
    </location>
</feature>
<dbReference type="Pfam" id="PF02130">
    <property type="entry name" value="YbeY"/>
    <property type="match status" value="1"/>
</dbReference>
<dbReference type="PROSITE" id="PS01306">
    <property type="entry name" value="UPF0054"/>
    <property type="match status" value="1"/>
</dbReference>
<evidence type="ECO:0000256" key="2">
    <source>
        <dbReference type="ARBA" id="ARBA00022722"/>
    </source>
</evidence>
<dbReference type="Gene3D" id="3.40.390.30">
    <property type="entry name" value="Metalloproteases ('zincins'), catalytic domain"/>
    <property type="match status" value="1"/>
</dbReference>
<protein>
    <recommendedName>
        <fullName evidence="7">Endoribonuclease YbeY</fullName>
        <ecNumber evidence="7">3.1.-.-</ecNumber>
    </recommendedName>
</protein>
<dbReference type="SUPFAM" id="SSF55486">
    <property type="entry name" value="Metalloproteases ('zincins'), catalytic domain"/>
    <property type="match status" value="1"/>
</dbReference>
<evidence type="ECO:0000256" key="4">
    <source>
        <dbReference type="ARBA" id="ARBA00022759"/>
    </source>
</evidence>
<dbReference type="EC" id="3.1.-.-" evidence="7"/>